<dbReference type="SUPFAM" id="SSF52518">
    <property type="entry name" value="Thiamin diphosphate-binding fold (THDP-binding)"/>
    <property type="match status" value="2"/>
</dbReference>
<organism evidence="3 4">
    <name type="scientific">Candidatus Anaerobiospirillum pullistercoris</name>
    <dbReference type="NCBI Taxonomy" id="2838452"/>
    <lineage>
        <taxon>Bacteria</taxon>
        <taxon>Pseudomonadati</taxon>
        <taxon>Pseudomonadota</taxon>
        <taxon>Gammaproteobacteria</taxon>
        <taxon>Aeromonadales</taxon>
        <taxon>Succinivibrionaceae</taxon>
        <taxon>Anaerobiospirillum</taxon>
    </lineage>
</organism>
<evidence type="ECO:0000256" key="1">
    <source>
        <dbReference type="ARBA" id="ARBA00022428"/>
    </source>
</evidence>
<dbReference type="Gene3D" id="3.40.50.1220">
    <property type="entry name" value="TPP-binding domain"/>
    <property type="match status" value="1"/>
</dbReference>
<accession>A0A9D1WBN8</accession>
<dbReference type="EMBL" id="DXEV01000029">
    <property type="protein sequence ID" value="HIX56100.1"/>
    <property type="molecule type" value="Genomic_DNA"/>
</dbReference>
<reference evidence="3" key="2">
    <citation type="submission" date="2021-04" db="EMBL/GenBank/DDBJ databases">
        <authorList>
            <person name="Gilroy R."/>
        </authorList>
    </citation>
    <scope>NUCLEOTIDE SEQUENCE</scope>
    <source>
        <strain evidence="3">USASDec5-558</strain>
    </source>
</reference>
<dbReference type="InterPro" id="IPR029061">
    <property type="entry name" value="THDP-binding"/>
</dbReference>
<dbReference type="Gene3D" id="3.40.50.970">
    <property type="match status" value="2"/>
</dbReference>
<dbReference type="AlphaFoldDB" id="A0A9D1WBN8"/>
<gene>
    <name evidence="3" type="ORF">H9850_01355</name>
</gene>
<evidence type="ECO:0000313" key="4">
    <source>
        <dbReference type="Proteomes" id="UP000886829"/>
    </source>
</evidence>
<protein>
    <recommendedName>
        <fullName evidence="2">Thiamine pyrophosphate enzyme N-terminal TPP-binding domain-containing protein</fullName>
    </recommendedName>
</protein>
<feature type="domain" description="Thiamine pyrophosphate enzyme N-terminal TPP-binding" evidence="2">
    <location>
        <begin position="11"/>
        <end position="113"/>
    </location>
</feature>
<dbReference type="GO" id="GO:0030976">
    <property type="term" value="F:thiamine pyrophosphate binding"/>
    <property type="evidence" value="ECO:0007669"/>
    <property type="project" value="InterPro"/>
</dbReference>
<dbReference type="GO" id="GO:0009234">
    <property type="term" value="P:menaquinone biosynthetic process"/>
    <property type="evidence" value="ECO:0007669"/>
    <property type="project" value="UniProtKB-KW"/>
</dbReference>
<dbReference type="PANTHER" id="PTHR42916">
    <property type="entry name" value="2-SUCCINYL-5-ENOLPYRUVYL-6-HYDROXY-3-CYCLOHEXENE-1-CARBOXYLATE SYNTHASE"/>
    <property type="match status" value="1"/>
</dbReference>
<sequence length="825" mass="91516">MYSDKTNVLQVVSLLQAHNIKDVVLCPGSRDIPLVHSFCHCQFFRTYNLTDERSAAFFANGIALEHKAPVALILTSGSAVLNAHPAVSEAFYQQIPLLVISSDRPAAWIGQRDGQTLPQPHVFNTLVKKSVSLVEVNCEQDAWYNNRLINEAILELNHHVLGPVHINVPISEPFFNFTTKDLPDERVINRLCLPSWGQSYSFALLHNPATTTAEDSAQIGLSIPAQESLSTLSAPQDADNTSAQINAAASDLAATAVSASAAAASAAAAATVSGTQTSKLDKDEQRYKAVLQVLDQVGPRFVHLLVNKPRRMLIIGQDQWRLLSRFISPEIWMQLSSQMVIVTENLANLHFDHLFDGVERKFYQMGTIDHIDAILHAQQLQPYVGVDRKEYKQHLAKIDFNEMVSMLPAFDHLHFDFDFDFAEQLRSIVLHSLATKSAELERNPQAKEEVETSGLTYTDYLLNQDADMPYVGGLERPDVVITIGGHIISKRLKKFLRAQKVEHIHVSADGEVADLFGTLSTVVEMDPVSFVKLLHASLALLDHMTVREQVGFVFPEPLERLKLKGVCAIEPEQLTAPAGGVTGEHGSFCYFDWGKKRREEQEVTNRFVAAARLAVLSNEAQRQAYPVSKWGYSQMRAIVELLSHVPADSVVHLANSSSVRYAQMAERLDVTYQANRGVNGIEGSLSTAMAYASVSERLNFIVIGDLSFFYDMNALWQISAQPNVRIMVLNNSGGEIFHALPGLHLDGKSLAAVTGEHRTSVKAWVQNRGCTYFAVHKQSELQEVWERFCSPKVTGCRARPLVLEVFTDAASDMAILKELQAHGYV</sequence>
<dbReference type="Pfam" id="PF02776">
    <property type="entry name" value="TPP_enzyme_N"/>
    <property type="match status" value="1"/>
</dbReference>
<evidence type="ECO:0000313" key="3">
    <source>
        <dbReference type="EMBL" id="HIX56100.1"/>
    </source>
</evidence>
<dbReference type="InterPro" id="IPR012001">
    <property type="entry name" value="Thiamin_PyroP_enz_TPP-bd_dom"/>
</dbReference>
<dbReference type="CDD" id="cd07037">
    <property type="entry name" value="TPP_PYR_MenD"/>
    <property type="match status" value="1"/>
</dbReference>
<evidence type="ECO:0000259" key="2">
    <source>
        <dbReference type="Pfam" id="PF02776"/>
    </source>
</evidence>
<dbReference type="Proteomes" id="UP000886829">
    <property type="component" value="Unassembled WGS sequence"/>
</dbReference>
<proteinExistence type="predicted"/>
<comment type="caution">
    <text evidence="3">The sequence shown here is derived from an EMBL/GenBank/DDBJ whole genome shotgun (WGS) entry which is preliminary data.</text>
</comment>
<dbReference type="PANTHER" id="PTHR42916:SF1">
    <property type="entry name" value="PROTEIN PHYLLO, CHLOROPLASTIC"/>
    <property type="match status" value="1"/>
</dbReference>
<name>A0A9D1WBN8_9GAMM</name>
<keyword evidence="1" id="KW-0474">Menaquinone biosynthesis</keyword>
<reference evidence="3" key="1">
    <citation type="journal article" date="2021" name="PeerJ">
        <title>Extensive microbial diversity within the chicken gut microbiome revealed by metagenomics and culture.</title>
        <authorList>
            <person name="Gilroy R."/>
            <person name="Ravi A."/>
            <person name="Getino M."/>
            <person name="Pursley I."/>
            <person name="Horton D.L."/>
            <person name="Alikhan N.F."/>
            <person name="Baker D."/>
            <person name="Gharbi K."/>
            <person name="Hall N."/>
            <person name="Watson M."/>
            <person name="Adriaenssens E.M."/>
            <person name="Foster-Nyarko E."/>
            <person name="Jarju S."/>
            <person name="Secka A."/>
            <person name="Antonio M."/>
            <person name="Oren A."/>
            <person name="Chaudhuri R.R."/>
            <person name="La Ragione R."/>
            <person name="Hildebrand F."/>
            <person name="Pallen M.J."/>
        </authorList>
    </citation>
    <scope>NUCLEOTIDE SEQUENCE</scope>
    <source>
        <strain evidence="3">USASDec5-558</strain>
    </source>
</reference>